<name>A0A392NZX3_9FABA</name>
<evidence type="ECO:0000313" key="1">
    <source>
        <dbReference type="EMBL" id="MCI05022.1"/>
    </source>
</evidence>
<reference evidence="1 2" key="1">
    <citation type="journal article" date="2018" name="Front. Plant Sci.">
        <title>Red Clover (Trifolium pratense) and Zigzag Clover (T. medium) - A Picture of Genomic Similarities and Differences.</title>
        <authorList>
            <person name="Dluhosova J."/>
            <person name="Istvanek J."/>
            <person name="Nedelnik J."/>
            <person name="Repkova J."/>
        </authorList>
    </citation>
    <scope>NUCLEOTIDE SEQUENCE [LARGE SCALE GENOMIC DNA]</scope>
    <source>
        <strain evidence="2">cv. 10/8</strain>
        <tissue evidence="1">Leaf</tissue>
    </source>
</reference>
<sequence>VAERALYLWNNEHIISLVAQNRNVILPIVFDALENNMKSHWNRAVHGLTANVRKMFLEMDAELFEECQQKYLEKEARATELEEKRELTWKQLEAVAAQAVVTDEMVLVN</sequence>
<dbReference type="GO" id="GO:0019888">
    <property type="term" value="F:protein phosphatase regulator activity"/>
    <property type="evidence" value="ECO:0007669"/>
    <property type="project" value="InterPro"/>
</dbReference>
<dbReference type="AlphaFoldDB" id="A0A392NZX3"/>
<dbReference type="InterPro" id="IPR016024">
    <property type="entry name" value="ARM-type_fold"/>
</dbReference>
<feature type="non-terminal residue" evidence="1">
    <location>
        <position position="1"/>
    </location>
</feature>
<organism evidence="1 2">
    <name type="scientific">Trifolium medium</name>
    <dbReference type="NCBI Taxonomy" id="97028"/>
    <lineage>
        <taxon>Eukaryota</taxon>
        <taxon>Viridiplantae</taxon>
        <taxon>Streptophyta</taxon>
        <taxon>Embryophyta</taxon>
        <taxon>Tracheophyta</taxon>
        <taxon>Spermatophyta</taxon>
        <taxon>Magnoliopsida</taxon>
        <taxon>eudicotyledons</taxon>
        <taxon>Gunneridae</taxon>
        <taxon>Pentapetalae</taxon>
        <taxon>rosids</taxon>
        <taxon>fabids</taxon>
        <taxon>Fabales</taxon>
        <taxon>Fabaceae</taxon>
        <taxon>Papilionoideae</taxon>
        <taxon>50 kb inversion clade</taxon>
        <taxon>NPAAA clade</taxon>
        <taxon>Hologalegina</taxon>
        <taxon>IRL clade</taxon>
        <taxon>Trifolieae</taxon>
        <taxon>Trifolium</taxon>
    </lineage>
</organism>
<dbReference type="InterPro" id="IPR002554">
    <property type="entry name" value="PP2A_B56"/>
</dbReference>
<dbReference type="PANTHER" id="PTHR10257:SF75">
    <property type="entry name" value="SERINE_THREONINE PROTEIN PHOSPHATASE 2A REGULATORY SUBUNIT"/>
    <property type="match status" value="1"/>
</dbReference>
<dbReference type="InterPro" id="IPR011989">
    <property type="entry name" value="ARM-like"/>
</dbReference>
<evidence type="ECO:0000313" key="2">
    <source>
        <dbReference type="Proteomes" id="UP000265520"/>
    </source>
</evidence>
<accession>A0A392NZX3</accession>
<dbReference type="GO" id="GO:0007165">
    <property type="term" value="P:signal transduction"/>
    <property type="evidence" value="ECO:0007669"/>
    <property type="project" value="InterPro"/>
</dbReference>
<comment type="caution">
    <text evidence="1">The sequence shown here is derived from an EMBL/GenBank/DDBJ whole genome shotgun (WGS) entry which is preliminary data.</text>
</comment>
<dbReference type="GO" id="GO:0000159">
    <property type="term" value="C:protein phosphatase type 2A complex"/>
    <property type="evidence" value="ECO:0007669"/>
    <property type="project" value="InterPro"/>
</dbReference>
<protein>
    <submittedName>
        <fullName evidence="1">Serine/threonine protein phosphatase 2A 57 kDa regulatory subunit B beta</fullName>
    </submittedName>
</protein>
<proteinExistence type="predicted"/>
<dbReference type="Gene3D" id="1.25.10.10">
    <property type="entry name" value="Leucine-rich Repeat Variant"/>
    <property type="match status" value="1"/>
</dbReference>
<dbReference type="SUPFAM" id="SSF48371">
    <property type="entry name" value="ARM repeat"/>
    <property type="match status" value="1"/>
</dbReference>
<dbReference type="PANTHER" id="PTHR10257">
    <property type="entry name" value="SERINE/THREONINE PROTEIN PHOSPHATASE 2A PP2A REGULATORY SUBUNIT B"/>
    <property type="match status" value="1"/>
</dbReference>
<dbReference type="EMBL" id="LXQA010057303">
    <property type="protein sequence ID" value="MCI05022.1"/>
    <property type="molecule type" value="Genomic_DNA"/>
</dbReference>
<keyword evidence="2" id="KW-1185">Reference proteome</keyword>
<dbReference type="Pfam" id="PF01603">
    <property type="entry name" value="B56"/>
    <property type="match status" value="1"/>
</dbReference>
<dbReference type="Proteomes" id="UP000265520">
    <property type="component" value="Unassembled WGS sequence"/>
</dbReference>